<dbReference type="RefSeq" id="WP_267988703.1">
    <property type="nucleotide sequence ID" value="NZ_JAPJZI010000001.1"/>
</dbReference>
<sequence length="262" mass="28575">MSQAILQALCEKVSEGGIEIVDLTHTLDPDFPVIVLPPEFGQCARFRMEEISAYDHRGPAWKWHNISMSEHTGTHFDAPAHWISGRDLPNNSVDAIAPGDFIGPVNVIDCSEGAGKDDDFELTPDIIKAWEDEYGTIEANSWVLMRTDWSKRSGAAYLNMKDDGPHSPGPTPEGIRFLIEQRDIRGFGTETVGTDAGQASHYEPPYPAHYYLHGAGKYGLQCLASLDRLPPKGAVLLAAPLKIKNGTGSPLRVLAMVPGGRS</sequence>
<organism evidence="1 2">
    <name type="scientific">Hoeflea prorocentri</name>
    <dbReference type="NCBI Taxonomy" id="1922333"/>
    <lineage>
        <taxon>Bacteria</taxon>
        <taxon>Pseudomonadati</taxon>
        <taxon>Pseudomonadota</taxon>
        <taxon>Alphaproteobacteria</taxon>
        <taxon>Hyphomicrobiales</taxon>
        <taxon>Rhizobiaceae</taxon>
        <taxon>Hoeflea</taxon>
    </lineage>
</organism>
<dbReference type="EMBL" id="JAPJZI010000001">
    <property type="protein sequence ID" value="MDA5397237.1"/>
    <property type="molecule type" value="Genomic_DNA"/>
</dbReference>
<name>A0A9X3ZFA8_9HYPH</name>
<dbReference type="Gene3D" id="3.50.30.50">
    <property type="entry name" value="Putative cyclase"/>
    <property type="match status" value="1"/>
</dbReference>
<evidence type="ECO:0000313" key="2">
    <source>
        <dbReference type="Proteomes" id="UP001151234"/>
    </source>
</evidence>
<keyword evidence="2" id="KW-1185">Reference proteome</keyword>
<comment type="caution">
    <text evidence="1">The sequence shown here is derived from an EMBL/GenBank/DDBJ whole genome shotgun (WGS) entry which is preliminary data.</text>
</comment>
<evidence type="ECO:0000313" key="1">
    <source>
        <dbReference type="EMBL" id="MDA5397237.1"/>
    </source>
</evidence>
<dbReference type="PANTHER" id="PTHR31118">
    <property type="entry name" value="CYCLASE-LIKE PROTEIN 2"/>
    <property type="match status" value="1"/>
</dbReference>
<proteinExistence type="predicted"/>
<dbReference type="AlphaFoldDB" id="A0A9X3ZFA8"/>
<dbReference type="Pfam" id="PF04199">
    <property type="entry name" value="Cyclase"/>
    <property type="match status" value="1"/>
</dbReference>
<dbReference type="InterPro" id="IPR007325">
    <property type="entry name" value="KFase/CYL"/>
</dbReference>
<accession>A0A9X3ZFA8</accession>
<dbReference type="PANTHER" id="PTHR31118:SF12">
    <property type="entry name" value="CYCLASE-LIKE PROTEIN 2"/>
    <property type="match status" value="1"/>
</dbReference>
<gene>
    <name evidence="1" type="ORF">OQ273_01520</name>
</gene>
<reference evidence="1" key="1">
    <citation type="submission" date="2022-11" db="EMBL/GenBank/DDBJ databases">
        <title>Draft genome sequence of Hoeflea poritis E7-10 and Hoeflea prorocentri PM5-8, separated from scleractinian coral Porites lutea and marine dinoflagellate.</title>
        <authorList>
            <person name="Zhang G."/>
            <person name="Wei Q."/>
            <person name="Cai L."/>
        </authorList>
    </citation>
    <scope>NUCLEOTIDE SEQUENCE</scope>
    <source>
        <strain evidence="1">PM5-8</strain>
    </source>
</reference>
<dbReference type="Proteomes" id="UP001151234">
    <property type="component" value="Unassembled WGS sequence"/>
</dbReference>
<dbReference type="GO" id="GO:0004061">
    <property type="term" value="F:arylformamidase activity"/>
    <property type="evidence" value="ECO:0007669"/>
    <property type="project" value="InterPro"/>
</dbReference>
<dbReference type="SUPFAM" id="SSF102198">
    <property type="entry name" value="Putative cyclase"/>
    <property type="match status" value="1"/>
</dbReference>
<dbReference type="GO" id="GO:0019441">
    <property type="term" value="P:L-tryptophan catabolic process to kynurenine"/>
    <property type="evidence" value="ECO:0007669"/>
    <property type="project" value="InterPro"/>
</dbReference>
<protein>
    <submittedName>
        <fullName evidence="1">Cyclase family protein</fullName>
    </submittedName>
</protein>
<dbReference type="InterPro" id="IPR037175">
    <property type="entry name" value="KFase_sf"/>
</dbReference>